<dbReference type="AlphaFoldDB" id="A0A6J8D4C9"/>
<protein>
    <submittedName>
        <fullName evidence="1">Uncharacterized protein</fullName>
    </submittedName>
</protein>
<proteinExistence type="predicted"/>
<keyword evidence="2" id="KW-1185">Reference proteome</keyword>
<accession>A0A6J8D4C9</accession>
<gene>
    <name evidence="1" type="ORF">MCOR_37441</name>
</gene>
<dbReference type="Proteomes" id="UP000507470">
    <property type="component" value="Unassembled WGS sequence"/>
</dbReference>
<dbReference type="EMBL" id="CACVKT020006795">
    <property type="protein sequence ID" value="CAC5403563.1"/>
    <property type="molecule type" value="Genomic_DNA"/>
</dbReference>
<organism evidence="1 2">
    <name type="scientific">Mytilus coruscus</name>
    <name type="common">Sea mussel</name>
    <dbReference type="NCBI Taxonomy" id="42192"/>
    <lineage>
        <taxon>Eukaryota</taxon>
        <taxon>Metazoa</taxon>
        <taxon>Spiralia</taxon>
        <taxon>Lophotrochozoa</taxon>
        <taxon>Mollusca</taxon>
        <taxon>Bivalvia</taxon>
        <taxon>Autobranchia</taxon>
        <taxon>Pteriomorphia</taxon>
        <taxon>Mytilida</taxon>
        <taxon>Mytiloidea</taxon>
        <taxon>Mytilidae</taxon>
        <taxon>Mytilinae</taxon>
        <taxon>Mytilus</taxon>
    </lineage>
</organism>
<dbReference type="OrthoDB" id="6159959at2759"/>
<sequence length="275" mass="32049">MDASFRQMIADEIYQHIMERKDDIVQAVLSKFCDVYLEYMKMSDVINVFAARNKIDVFFHEYKTITERNLQIKACELFGKIIKIYIQKEVTVEELIERYLLKYNEDITVVSIYSFYVSEDVDFALLKLRNANLCCSHGIRYGKNKFLPGELLENDMMLNENDIVYKWGATTGRTSGKYHGVLCTRKQENGNYDIETYIVEGLDGPFSDEGDSGSLICIKPDSIVYTNHMAAFILIGELQKYEEIDYVNTHACYRVSIPLMEMRKNKACRYIKQCF</sequence>
<evidence type="ECO:0000313" key="1">
    <source>
        <dbReference type="EMBL" id="CAC5403563.1"/>
    </source>
</evidence>
<evidence type="ECO:0000313" key="2">
    <source>
        <dbReference type="Proteomes" id="UP000507470"/>
    </source>
</evidence>
<name>A0A6J8D4C9_MYTCO</name>
<reference evidence="1 2" key="1">
    <citation type="submission" date="2020-06" db="EMBL/GenBank/DDBJ databases">
        <authorList>
            <person name="Li R."/>
            <person name="Bekaert M."/>
        </authorList>
    </citation>
    <scope>NUCLEOTIDE SEQUENCE [LARGE SCALE GENOMIC DNA]</scope>
    <source>
        <strain evidence="2">wild</strain>
    </source>
</reference>